<reference evidence="1 2" key="1">
    <citation type="submission" date="2021-04" db="EMBL/GenBank/DDBJ databases">
        <authorList>
            <person name="De Guttry C."/>
            <person name="Zahm M."/>
            <person name="Klopp C."/>
            <person name="Cabau C."/>
            <person name="Louis A."/>
            <person name="Berthelot C."/>
            <person name="Parey E."/>
            <person name="Roest Crollius H."/>
            <person name="Montfort J."/>
            <person name="Robinson-Rechavi M."/>
            <person name="Bucao C."/>
            <person name="Bouchez O."/>
            <person name="Gislard M."/>
            <person name="Lluch J."/>
            <person name="Milhes M."/>
            <person name="Lampietro C."/>
            <person name="Lopez Roques C."/>
            <person name="Donnadieu C."/>
            <person name="Braasch I."/>
            <person name="Desvignes T."/>
            <person name="Postlethwait J."/>
            <person name="Bobe J."/>
            <person name="Wedekind C."/>
            <person name="Guiguen Y."/>
        </authorList>
    </citation>
    <scope>NUCLEOTIDE SEQUENCE [LARGE SCALE GENOMIC DNA]</scope>
    <source>
        <strain evidence="1">Cs_M1</strain>
        <tissue evidence="1">Blood</tissue>
    </source>
</reference>
<dbReference type="AlphaFoldDB" id="A0AAN8LI07"/>
<evidence type="ECO:0000313" key="1">
    <source>
        <dbReference type="EMBL" id="KAK6301141.1"/>
    </source>
</evidence>
<proteinExistence type="predicted"/>
<accession>A0AAN8LI07</accession>
<sequence length="324" mass="36808">MIKVHHTTKEKVYGTLKTLLDDFSDQLKKKMGKHIHNIKHQYLSLRALKEKIDEDSIVLQIDFAENYMCKFSNEIQAVHFGDSHQQVSLHTGVAHTKNGVVSVCTISSSMRHDPSAIWAHLKKVLPYLKQQNTAATTLHVISDGPTTQYRSKKNFFFLSKVPYELGFKKVTWNFLESGHGKGPADGIGAAVKHQADSLVAKGIDLPTGKVLYEQLLNQPSTVKLMYITEGEIEEMDSLLPDDLLTIKGTMQIHQDVDPEGCALVRTMSHIGKNKFFWPMRDDVIWYRPEDVIRLVPEPQPVTKRHVMVEPTVWKEICSVLDHET</sequence>
<protein>
    <submittedName>
        <fullName evidence="1">Uncharacterized protein</fullName>
    </submittedName>
</protein>
<dbReference type="PANTHER" id="PTHR46601">
    <property type="entry name" value="ULP_PROTEASE DOMAIN-CONTAINING PROTEIN"/>
    <property type="match status" value="1"/>
</dbReference>
<organism evidence="1 2">
    <name type="scientific">Coregonus suidteri</name>
    <dbReference type="NCBI Taxonomy" id="861788"/>
    <lineage>
        <taxon>Eukaryota</taxon>
        <taxon>Metazoa</taxon>
        <taxon>Chordata</taxon>
        <taxon>Craniata</taxon>
        <taxon>Vertebrata</taxon>
        <taxon>Euteleostomi</taxon>
        <taxon>Actinopterygii</taxon>
        <taxon>Neopterygii</taxon>
        <taxon>Teleostei</taxon>
        <taxon>Protacanthopterygii</taxon>
        <taxon>Salmoniformes</taxon>
        <taxon>Salmonidae</taxon>
        <taxon>Coregoninae</taxon>
        <taxon>Coregonus</taxon>
    </lineage>
</organism>
<gene>
    <name evidence="1" type="ORF">J4Q44_G00292390</name>
</gene>
<dbReference type="PANTHER" id="PTHR46601:SF1">
    <property type="entry name" value="ADF-H DOMAIN-CONTAINING PROTEIN"/>
    <property type="match status" value="1"/>
</dbReference>
<evidence type="ECO:0000313" key="2">
    <source>
        <dbReference type="Proteomes" id="UP001356427"/>
    </source>
</evidence>
<dbReference type="Proteomes" id="UP001356427">
    <property type="component" value="Unassembled WGS sequence"/>
</dbReference>
<keyword evidence="2" id="KW-1185">Reference proteome</keyword>
<dbReference type="EMBL" id="JAGTTL010000027">
    <property type="protein sequence ID" value="KAK6301141.1"/>
    <property type="molecule type" value="Genomic_DNA"/>
</dbReference>
<comment type="caution">
    <text evidence="1">The sequence shown here is derived from an EMBL/GenBank/DDBJ whole genome shotgun (WGS) entry which is preliminary data.</text>
</comment>
<name>A0AAN8LI07_9TELE</name>